<name>A0ABQ1L7N3_9SPHI</name>
<keyword evidence="2" id="KW-1185">Reference proteome</keyword>
<accession>A0ABQ1L7N3</accession>
<sequence>MNRISFQDTHVYPGCMAILFFAIAPNHTTVSALAEFSDGAVADAEVEPVNSEELVVRIDCYTTASGTHIPKKTWRIRYDNTQDIWKAVAKM</sequence>
<dbReference type="EMBL" id="BMIK01000001">
    <property type="protein sequence ID" value="GGC17825.1"/>
    <property type="molecule type" value="Genomic_DNA"/>
</dbReference>
<organism evidence="1 2">
    <name type="scientific">Parapedobacter defluvii</name>
    <dbReference type="NCBI Taxonomy" id="2045106"/>
    <lineage>
        <taxon>Bacteria</taxon>
        <taxon>Pseudomonadati</taxon>
        <taxon>Bacteroidota</taxon>
        <taxon>Sphingobacteriia</taxon>
        <taxon>Sphingobacteriales</taxon>
        <taxon>Sphingobacteriaceae</taxon>
        <taxon>Parapedobacter</taxon>
    </lineage>
</organism>
<comment type="caution">
    <text evidence="1">The sequence shown here is derived from an EMBL/GenBank/DDBJ whole genome shotgun (WGS) entry which is preliminary data.</text>
</comment>
<dbReference type="RefSeq" id="WP_188747434.1">
    <property type="nucleotide sequence ID" value="NZ_BMIK01000001.1"/>
</dbReference>
<evidence type="ECO:0000313" key="2">
    <source>
        <dbReference type="Proteomes" id="UP000597338"/>
    </source>
</evidence>
<reference evidence="2" key="1">
    <citation type="journal article" date="2019" name="Int. J. Syst. Evol. Microbiol.">
        <title>The Global Catalogue of Microorganisms (GCM) 10K type strain sequencing project: providing services to taxonomists for standard genome sequencing and annotation.</title>
        <authorList>
            <consortium name="The Broad Institute Genomics Platform"/>
            <consortium name="The Broad Institute Genome Sequencing Center for Infectious Disease"/>
            <person name="Wu L."/>
            <person name="Ma J."/>
        </authorList>
    </citation>
    <scope>NUCLEOTIDE SEQUENCE [LARGE SCALE GENOMIC DNA]</scope>
    <source>
        <strain evidence="2">CGMCC 1.15342</strain>
    </source>
</reference>
<proteinExistence type="predicted"/>
<dbReference type="Proteomes" id="UP000597338">
    <property type="component" value="Unassembled WGS sequence"/>
</dbReference>
<gene>
    <name evidence="1" type="ORF">GCM10011386_07210</name>
</gene>
<protein>
    <submittedName>
        <fullName evidence="1">Uncharacterized protein</fullName>
    </submittedName>
</protein>
<evidence type="ECO:0000313" key="1">
    <source>
        <dbReference type="EMBL" id="GGC17825.1"/>
    </source>
</evidence>